<evidence type="ECO:0000313" key="2">
    <source>
        <dbReference type="EMBL" id="CAI0475589.1"/>
    </source>
</evidence>
<evidence type="ECO:0000313" key="3">
    <source>
        <dbReference type="Proteomes" id="UP001154282"/>
    </source>
</evidence>
<proteinExistence type="predicted"/>
<feature type="compositionally biased region" description="Low complexity" evidence="1">
    <location>
        <begin position="115"/>
        <end position="130"/>
    </location>
</feature>
<evidence type="ECO:0000256" key="1">
    <source>
        <dbReference type="SAM" id="MobiDB-lite"/>
    </source>
</evidence>
<sequence>MAAGRQPPTPLQEPGPLPRLGRRQPPRHGRSVHVPDLHDPLPFLGEDARVLHRDVPPQKHRAHPPHPLRQLPQGPTVAGRLPRPAGPGHLQQRRRHLAHPAQDRRPRVHHPHPTPGHGPLGQPHHQGPPLAHLGPRSCHQNPPRPAGPLASFDFRQHLRPHLRQGSRNSLPGNAPQPLRTRLRHRH</sequence>
<dbReference type="Proteomes" id="UP001154282">
    <property type="component" value="Unassembled WGS sequence"/>
</dbReference>
<feature type="region of interest" description="Disordered" evidence="1">
    <location>
        <begin position="1"/>
        <end position="186"/>
    </location>
</feature>
<keyword evidence="3" id="KW-1185">Reference proteome</keyword>
<protein>
    <submittedName>
        <fullName evidence="2">Uncharacterized protein</fullName>
    </submittedName>
</protein>
<feature type="compositionally biased region" description="Pro residues" evidence="1">
    <location>
        <begin position="7"/>
        <end position="17"/>
    </location>
</feature>
<reference evidence="2" key="1">
    <citation type="submission" date="2022-08" db="EMBL/GenBank/DDBJ databases">
        <authorList>
            <person name="Gutierrez-Valencia J."/>
        </authorList>
    </citation>
    <scope>NUCLEOTIDE SEQUENCE</scope>
</reference>
<feature type="compositionally biased region" description="Basic and acidic residues" evidence="1">
    <location>
        <begin position="46"/>
        <end position="57"/>
    </location>
</feature>
<dbReference type="AlphaFoldDB" id="A0AAV0PWU4"/>
<name>A0AAV0PWU4_9ROSI</name>
<comment type="caution">
    <text evidence="2">The sequence shown here is derived from an EMBL/GenBank/DDBJ whole genome shotgun (WGS) entry which is preliminary data.</text>
</comment>
<gene>
    <name evidence="2" type="ORF">LITE_LOCUS40460</name>
</gene>
<dbReference type="EMBL" id="CAMGYJ010000009">
    <property type="protein sequence ID" value="CAI0475589.1"/>
    <property type="molecule type" value="Genomic_DNA"/>
</dbReference>
<accession>A0AAV0PWU4</accession>
<organism evidence="2 3">
    <name type="scientific">Linum tenue</name>
    <dbReference type="NCBI Taxonomy" id="586396"/>
    <lineage>
        <taxon>Eukaryota</taxon>
        <taxon>Viridiplantae</taxon>
        <taxon>Streptophyta</taxon>
        <taxon>Embryophyta</taxon>
        <taxon>Tracheophyta</taxon>
        <taxon>Spermatophyta</taxon>
        <taxon>Magnoliopsida</taxon>
        <taxon>eudicotyledons</taxon>
        <taxon>Gunneridae</taxon>
        <taxon>Pentapetalae</taxon>
        <taxon>rosids</taxon>
        <taxon>fabids</taxon>
        <taxon>Malpighiales</taxon>
        <taxon>Linaceae</taxon>
        <taxon>Linum</taxon>
    </lineage>
</organism>
<feature type="compositionally biased region" description="Basic residues" evidence="1">
    <location>
        <begin position="20"/>
        <end position="31"/>
    </location>
</feature>